<keyword evidence="1" id="KW-0436">Ligase</keyword>
<keyword evidence="3" id="KW-0067">ATP-binding</keyword>
<comment type="caution">
    <text evidence="6">The sequence shown here is derived from an EMBL/GenBank/DDBJ whole genome shotgun (WGS) entry which is preliminary data.</text>
</comment>
<evidence type="ECO:0000259" key="5">
    <source>
        <dbReference type="Pfam" id="PF19045"/>
    </source>
</evidence>
<keyword evidence="2" id="KW-0547">Nucleotide-binding</keyword>
<evidence type="ECO:0000313" key="6">
    <source>
        <dbReference type="EMBL" id="GAG34619.1"/>
    </source>
</evidence>
<evidence type="ECO:0000256" key="3">
    <source>
        <dbReference type="ARBA" id="ARBA00022840"/>
    </source>
</evidence>
<dbReference type="InterPro" id="IPR032875">
    <property type="entry name" value="Succ_CoA_lig_flav_dom"/>
</dbReference>
<dbReference type="Gene3D" id="3.40.50.261">
    <property type="entry name" value="Succinyl-CoA synthetase domains"/>
    <property type="match status" value="2"/>
</dbReference>
<evidence type="ECO:0000256" key="1">
    <source>
        <dbReference type="ARBA" id="ARBA00022598"/>
    </source>
</evidence>
<dbReference type="EMBL" id="BARS01048258">
    <property type="protein sequence ID" value="GAG34619.1"/>
    <property type="molecule type" value="Genomic_DNA"/>
</dbReference>
<dbReference type="InterPro" id="IPR043938">
    <property type="entry name" value="Ligase_CoA_dom"/>
</dbReference>
<evidence type="ECO:0000259" key="4">
    <source>
        <dbReference type="Pfam" id="PF13607"/>
    </source>
</evidence>
<dbReference type="Pfam" id="PF13607">
    <property type="entry name" value="Succ_CoA_lig"/>
    <property type="match status" value="1"/>
</dbReference>
<reference evidence="6" key="1">
    <citation type="journal article" date="2014" name="Front. Microbiol.">
        <title>High frequency of phylogenetically diverse reductive dehalogenase-homologous genes in deep subseafloor sedimentary metagenomes.</title>
        <authorList>
            <person name="Kawai M."/>
            <person name="Futagami T."/>
            <person name="Toyoda A."/>
            <person name="Takaki Y."/>
            <person name="Nishi S."/>
            <person name="Hori S."/>
            <person name="Arai W."/>
            <person name="Tsubouchi T."/>
            <person name="Morono Y."/>
            <person name="Uchiyama I."/>
            <person name="Ito T."/>
            <person name="Fujiyama A."/>
            <person name="Inagaki F."/>
            <person name="Takami H."/>
        </authorList>
    </citation>
    <scope>NUCLEOTIDE SEQUENCE</scope>
    <source>
        <strain evidence="6">Expedition CK06-06</strain>
    </source>
</reference>
<dbReference type="Pfam" id="PF19045">
    <property type="entry name" value="Ligase_CoA_2"/>
    <property type="match status" value="1"/>
</dbReference>
<feature type="domain" description="Succinyl-CoA synthetase-like flavodoxin" evidence="4">
    <location>
        <begin position="2"/>
        <end position="87"/>
    </location>
</feature>
<dbReference type="GO" id="GO:0043758">
    <property type="term" value="F:acetate-CoA ligase (ADP-forming) activity"/>
    <property type="evidence" value="ECO:0007669"/>
    <property type="project" value="InterPro"/>
</dbReference>
<dbReference type="PANTHER" id="PTHR43334:SF2">
    <property type="entry name" value="ACETATE--COA LIGASE [ADP-FORMING]"/>
    <property type="match status" value="1"/>
</dbReference>
<gene>
    <name evidence="6" type="ORF">S01H1_72371</name>
</gene>
<evidence type="ECO:0000256" key="2">
    <source>
        <dbReference type="ARBA" id="ARBA00022741"/>
    </source>
</evidence>
<proteinExistence type="predicted"/>
<name>X0WUF5_9ZZZZ</name>
<dbReference type="InterPro" id="IPR016102">
    <property type="entry name" value="Succinyl-CoA_synth-like"/>
</dbReference>
<dbReference type="PANTHER" id="PTHR43334">
    <property type="entry name" value="ACETATE--COA LIGASE [ADP-FORMING]"/>
    <property type="match status" value="1"/>
</dbReference>
<feature type="non-terminal residue" evidence="6">
    <location>
        <position position="243"/>
    </location>
</feature>
<dbReference type="AlphaFoldDB" id="X0WUF5"/>
<dbReference type="InterPro" id="IPR051538">
    <property type="entry name" value="Acyl-CoA_Synth/Transferase"/>
</dbReference>
<sequence length="243" mass="25731">VDDSDTKVVALYIESVSNGRAFMAAVQRLAREKPLVVIKAGCSLSGHRATLSHTGSMAGSDSVYDAALRQCGAIRVDTIEEMFDLCRGFVTLPPVKGRRLVIVTNSGGPGVLAADRAEAVGLRLDKPTPSLQAKLSTFLPPVCSLENPIDLTVEGTESDYRKTLREALGEYDAALAINVCTPYLDALPLARGICDAAAAVTKPIAANFMAGKVVALSLRYLKEHGVPNFVTGERAVTVLSQMA</sequence>
<organism evidence="6">
    <name type="scientific">marine sediment metagenome</name>
    <dbReference type="NCBI Taxonomy" id="412755"/>
    <lineage>
        <taxon>unclassified sequences</taxon>
        <taxon>metagenomes</taxon>
        <taxon>ecological metagenomes</taxon>
    </lineage>
</organism>
<dbReference type="SUPFAM" id="SSF52210">
    <property type="entry name" value="Succinyl-CoA synthetase domains"/>
    <property type="match status" value="2"/>
</dbReference>
<accession>X0WUF5</accession>
<protein>
    <recommendedName>
        <fullName evidence="7">Succinyl-CoA synthetase-like flavodoxin domain-containing protein</fullName>
    </recommendedName>
</protein>
<feature type="non-terminal residue" evidence="6">
    <location>
        <position position="1"/>
    </location>
</feature>
<evidence type="ECO:0008006" key="7">
    <source>
        <dbReference type="Google" id="ProtNLM"/>
    </source>
</evidence>
<dbReference type="GO" id="GO:0005524">
    <property type="term" value="F:ATP binding"/>
    <property type="evidence" value="ECO:0007669"/>
    <property type="project" value="UniProtKB-KW"/>
</dbReference>
<feature type="domain" description="Ligase-CoA" evidence="5">
    <location>
        <begin position="101"/>
        <end position="240"/>
    </location>
</feature>